<reference evidence="1 2" key="1">
    <citation type="submission" date="2020-08" db="EMBL/GenBank/DDBJ databases">
        <title>Genomic Encyclopedia of Type Strains, Phase IV (KMG-IV): sequencing the most valuable type-strain genomes for metagenomic binning, comparative biology and taxonomic classification.</title>
        <authorList>
            <person name="Goeker M."/>
        </authorList>
    </citation>
    <scope>NUCLEOTIDE SEQUENCE [LARGE SCALE GENOMIC DNA]</scope>
    <source>
        <strain evidence="1 2">DSM 12252</strain>
    </source>
</reference>
<keyword evidence="2" id="KW-1185">Reference proteome</keyword>
<accession>A0A7W7Y8A9</accession>
<organism evidence="1 2">
    <name type="scientific">Prosthecobacter vanneervenii</name>
    <dbReference type="NCBI Taxonomy" id="48466"/>
    <lineage>
        <taxon>Bacteria</taxon>
        <taxon>Pseudomonadati</taxon>
        <taxon>Verrucomicrobiota</taxon>
        <taxon>Verrucomicrobiia</taxon>
        <taxon>Verrucomicrobiales</taxon>
        <taxon>Verrucomicrobiaceae</taxon>
        <taxon>Prosthecobacter</taxon>
    </lineage>
</organism>
<dbReference type="Proteomes" id="UP000590740">
    <property type="component" value="Unassembled WGS sequence"/>
</dbReference>
<sequence>MALPYPEKVRMVEQMRAAAREIKLAAGNSLILREDAAIYGKKKP</sequence>
<gene>
    <name evidence="1" type="ORF">HNQ65_000869</name>
</gene>
<evidence type="ECO:0000313" key="2">
    <source>
        <dbReference type="Proteomes" id="UP000590740"/>
    </source>
</evidence>
<evidence type="ECO:0000313" key="1">
    <source>
        <dbReference type="EMBL" id="MBB5031315.1"/>
    </source>
</evidence>
<proteinExistence type="predicted"/>
<dbReference type="EMBL" id="JACHIG010000001">
    <property type="protein sequence ID" value="MBB5031315.1"/>
    <property type="molecule type" value="Genomic_DNA"/>
</dbReference>
<dbReference type="RefSeq" id="WP_281382057.1">
    <property type="nucleotide sequence ID" value="NZ_JACHIG010000001.1"/>
</dbReference>
<comment type="caution">
    <text evidence="1">The sequence shown here is derived from an EMBL/GenBank/DDBJ whole genome shotgun (WGS) entry which is preliminary data.</text>
</comment>
<name>A0A7W7Y8A9_9BACT</name>
<protein>
    <submittedName>
        <fullName evidence="1">Uncharacterized protein</fullName>
    </submittedName>
</protein>
<dbReference type="AlphaFoldDB" id="A0A7W7Y8A9"/>